<evidence type="ECO:0000256" key="9">
    <source>
        <dbReference type="SAM" id="MobiDB-lite"/>
    </source>
</evidence>
<evidence type="ECO:0000313" key="11">
    <source>
        <dbReference type="Proteomes" id="UP001465755"/>
    </source>
</evidence>
<keyword evidence="6" id="KW-0963">Cytoplasm</keyword>
<organism evidence="10 11">
    <name type="scientific">Symbiochloris irregularis</name>
    <dbReference type="NCBI Taxonomy" id="706552"/>
    <lineage>
        <taxon>Eukaryota</taxon>
        <taxon>Viridiplantae</taxon>
        <taxon>Chlorophyta</taxon>
        <taxon>core chlorophytes</taxon>
        <taxon>Trebouxiophyceae</taxon>
        <taxon>Trebouxiales</taxon>
        <taxon>Trebouxiaceae</taxon>
        <taxon>Symbiochloris</taxon>
    </lineage>
</organism>
<evidence type="ECO:0000313" key="10">
    <source>
        <dbReference type="EMBL" id="KAK9808309.1"/>
    </source>
</evidence>
<evidence type="ECO:0000256" key="4">
    <source>
        <dbReference type="ARBA" id="ARBA00009567"/>
    </source>
</evidence>
<feature type="compositionally biased region" description="Acidic residues" evidence="9">
    <location>
        <begin position="309"/>
        <end position="323"/>
    </location>
</feature>
<evidence type="ECO:0000256" key="1">
    <source>
        <dbReference type="ARBA" id="ARBA00004123"/>
    </source>
</evidence>
<evidence type="ECO:0000256" key="2">
    <source>
        <dbReference type="ARBA" id="ARBA00004496"/>
    </source>
</evidence>
<feature type="region of interest" description="Disordered" evidence="9">
    <location>
        <begin position="277"/>
        <end position="323"/>
    </location>
</feature>
<evidence type="ECO:0000256" key="3">
    <source>
        <dbReference type="ARBA" id="ARBA00005043"/>
    </source>
</evidence>
<keyword evidence="7" id="KW-0819">tRNA processing</keyword>
<dbReference type="GO" id="GO:0033588">
    <property type="term" value="C:elongator holoenzyme complex"/>
    <property type="evidence" value="ECO:0007669"/>
    <property type="project" value="InterPro"/>
</dbReference>
<dbReference type="PANTHER" id="PTHR15641">
    <property type="entry name" value="ELONGATOR COMPLEX PROTEIN 5"/>
    <property type="match status" value="1"/>
</dbReference>
<dbReference type="InterPro" id="IPR019519">
    <property type="entry name" value="Elp5"/>
</dbReference>
<dbReference type="GO" id="GO:0002098">
    <property type="term" value="P:tRNA wobble uridine modification"/>
    <property type="evidence" value="ECO:0007669"/>
    <property type="project" value="InterPro"/>
</dbReference>
<evidence type="ECO:0000256" key="6">
    <source>
        <dbReference type="ARBA" id="ARBA00022490"/>
    </source>
</evidence>
<dbReference type="Proteomes" id="UP001465755">
    <property type="component" value="Unassembled WGS sequence"/>
</dbReference>
<keyword evidence="8" id="KW-0539">Nucleus</keyword>
<evidence type="ECO:0000256" key="7">
    <source>
        <dbReference type="ARBA" id="ARBA00022694"/>
    </source>
</evidence>
<comment type="pathway">
    <text evidence="3">tRNA modification; 5-methoxycarbonylmethyl-2-thiouridine-tRNA biosynthesis.</text>
</comment>
<dbReference type="GO" id="GO:0000049">
    <property type="term" value="F:tRNA binding"/>
    <property type="evidence" value="ECO:0007669"/>
    <property type="project" value="TreeGrafter"/>
</dbReference>
<dbReference type="PANTHER" id="PTHR15641:SF1">
    <property type="entry name" value="ELONGATOR COMPLEX PROTEIN 5"/>
    <property type="match status" value="1"/>
</dbReference>
<comment type="similarity">
    <text evidence="4">Belongs to the ELP5 family.</text>
</comment>
<comment type="subcellular location">
    <subcellularLocation>
        <location evidence="2">Cytoplasm</location>
    </subcellularLocation>
    <subcellularLocation>
        <location evidence="1">Nucleus</location>
    </subcellularLocation>
</comment>
<sequence>MVVSCSDLASHAIVDQIILKLHSAMLGGRSQAHTLSYPLGWASLEHEGSLHPSLRNFKQRRRTELSCEEIVGCLSPGRDAEKPQQPSCGLIIHDLASLVLVEGTHKVAQLIQRLKWDPGVSCILLSIQEDVVPRTFMAQLETLASCVLRLTLPDAAIAASLQAAVGFNTAGILHLTQARRTGRVRTQLQILKQLPGQELQAVPWPAGVDPANPAAAGMAAALQAVLLSSPSEPVPEAGRGDSHARQESAAIQAGMRFSVTSQERAARDEVVLPHAYHSQKMAESAQPMGIAAQDDSQYGHIDYVRDSETDPDSDEDPDDDLDF</sequence>
<name>A0AAW1PJR8_9CHLO</name>
<dbReference type="AlphaFoldDB" id="A0AAW1PJR8"/>
<dbReference type="EMBL" id="JALJOQ010000025">
    <property type="protein sequence ID" value="KAK9808309.1"/>
    <property type="molecule type" value="Genomic_DNA"/>
</dbReference>
<dbReference type="GO" id="GO:0005634">
    <property type="term" value="C:nucleus"/>
    <property type="evidence" value="ECO:0007669"/>
    <property type="project" value="UniProtKB-SubCell"/>
</dbReference>
<evidence type="ECO:0000256" key="5">
    <source>
        <dbReference type="ARBA" id="ARBA00020264"/>
    </source>
</evidence>
<protein>
    <recommendedName>
        <fullName evidence="5">Elongator complex protein 5</fullName>
    </recommendedName>
</protein>
<proteinExistence type="inferred from homology"/>
<feature type="region of interest" description="Disordered" evidence="9">
    <location>
        <begin position="230"/>
        <end position="249"/>
    </location>
</feature>
<comment type="caution">
    <text evidence="10">The sequence shown here is derived from an EMBL/GenBank/DDBJ whole genome shotgun (WGS) entry which is preliminary data.</text>
</comment>
<evidence type="ECO:0000256" key="8">
    <source>
        <dbReference type="ARBA" id="ARBA00023242"/>
    </source>
</evidence>
<reference evidence="10 11" key="1">
    <citation type="journal article" date="2024" name="Nat. Commun.">
        <title>Phylogenomics reveals the evolutionary origins of lichenization in chlorophyte algae.</title>
        <authorList>
            <person name="Puginier C."/>
            <person name="Libourel C."/>
            <person name="Otte J."/>
            <person name="Skaloud P."/>
            <person name="Haon M."/>
            <person name="Grisel S."/>
            <person name="Petersen M."/>
            <person name="Berrin J.G."/>
            <person name="Delaux P.M."/>
            <person name="Dal Grande F."/>
            <person name="Keller J."/>
        </authorList>
    </citation>
    <scope>NUCLEOTIDE SEQUENCE [LARGE SCALE GENOMIC DNA]</scope>
    <source>
        <strain evidence="10 11">SAG 2036</strain>
    </source>
</reference>
<keyword evidence="11" id="KW-1185">Reference proteome</keyword>
<dbReference type="GO" id="GO:0005829">
    <property type="term" value="C:cytosol"/>
    <property type="evidence" value="ECO:0007669"/>
    <property type="project" value="TreeGrafter"/>
</dbReference>
<accession>A0AAW1PJR8</accession>
<gene>
    <name evidence="10" type="ORF">WJX73_010682</name>
</gene>